<dbReference type="PIRSF" id="PIRSF037336">
    <property type="entry name" value="IspG_like"/>
    <property type="match status" value="1"/>
</dbReference>
<dbReference type="GO" id="GO:0046429">
    <property type="term" value="F:4-hydroxy-3-methylbut-2-en-1-yl diphosphate synthase activity (ferredoxin)"/>
    <property type="evidence" value="ECO:0007669"/>
    <property type="project" value="InterPro"/>
</dbReference>
<dbReference type="Gene3D" id="3.30.413.10">
    <property type="entry name" value="Sulfite Reductase Hemoprotein, domain 1"/>
    <property type="match status" value="1"/>
</dbReference>
<feature type="domain" description="IspG TIM-barrel" evidence="8">
    <location>
        <begin position="1"/>
        <end position="221"/>
    </location>
</feature>
<evidence type="ECO:0000256" key="7">
    <source>
        <dbReference type="ARBA" id="ARBA00023229"/>
    </source>
</evidence>
<sequence length="446" mass="49256">MRITARNLAEAKALSEIRKNLNSAGYHQPLAADIHFNPAIAMEAARRVEKIRINPGNFVDLFPAKQQYTEAEYIQELDEIRKTLLPLIEVCRENGTAVRIGINGGSLNRRIIDRYGNTTIAMVESALEFIHLFHDEHFHSLVVSIKASDAKTMIHANRLLAQSFMDNNLDYPIHLGVTEAGEGEDGRMKSAAGIGSLLLDGIGNTIRVSLTEAPEKEIPVAREIVETARKNVADKELAKRFFSIVKPFEHCLNDFEIKSNIKPEVSSGNSFQDTDFNINTFREQFSKTPDGNITVTWDPETVSNTAFSIIAGSFLADGCGNVIKVVSSSEPEKYCEKALDLLQITGRRISKASFTSCPSCGRTTYDIEEVLKKVKAEFAHMTGIHFAVMGCIVNGPGEMAGAKYGILGSKPDHVDIWVNGKPVLKGIHQNDVLTELKKIVKKNEQA</sequence>
<dbReference type="InterPro" id="IPR011005">
    <property type="entry name" value="Dihydropteroate_synth-like_sf"/>
</dbReference>
<dbReference type="GO" id="GO:0019288">
    <property type="term" value="P:isopentenyl diphosphate biosynthetic process, methylerythritol 4-phosphate pathway"/>
    <property type="evidence" value="ECO:0007669"/>
    <property type="project" value="TreeGrafter"/>
</dbReference>
<dbReference type="InterPro" id="IPR058578">
    <property type="entry name" value="IspG_TIM"/>
</dbReference>
<dbReference type="GO" id="GO:0141197">
    <property type="term" value="F:4-hydroxy-3-methylbut-2-enyl-diphosphate synthase activity (flavodoxin)"/>
    <property type="evidence" value="ECO:0007669"/>
    <property type="project" value="UniProtKB-EC"/>
</dbReference>
<dbReference type="Pfam" id="PF26540">
    <property type="entry name" value="GcpE_C"/>
    <property type="match status" value="1"/>
</dbReference>
<dbReference type="AlphaFoldDB" id="A0A644XD81"/>
<keyword evidence="5" id="KW-0408">Iron</keyword>
<accession>A0A644XD81</accession>
<comment type="caution">
    <text evidence="10">The sequence shown here is derived from an EMBL/GenBank/DDBJ whole genome shotgun (WGS) entry which is preliminary data.</text>
</comment>
<keyword evidence="3" id="KW-0479">Metal-binding</keyword>
<evidence type="ECO:0000256" key="3">
    <source>
        <dbReference type="ARBA" id="ARBA00022723"/>
    </source>
</evidence>
<dbReference type="Pfam" id="PF04551">
    <property type="entry name" value="GcpE"/>
    <property type="match status" value="1"/>
</dbReference>
<evidence type="ECO:0000256" key="6">
    <source>
        <dbReference type="ARBA" id="ARBA00023014"/>
    </source>
</evidence>
<evidence type="ECO:0000313" key="10">
    <source>
        <dbReference type="EMBL" id="MPM13728.1"/>
    </source>
</evidence>
<dbReference type="EC" id="1.17.7.3" evidence="10"/>
<evidence type="ECO:0000256" key="2">
    <source>
        <dbReference type="ARBA" id="ARBA00022485"/>
    </source>
</evidence>
<protein>
    <submittedName>
        <fullName evidence="10">4-hydroxy-3-methylbut-2-en-1-yl diphosphate synthase (Ferredoxin)</fullName>
        <ecNumber evidence="10">1.17.7.3</ecNumber>
    </submittedName>
</protein>
<dbReference type="GO" id="GO:0005506">
    <property type="term" value="F:iron ion binding"/>
    <property type="evidence" value="ECO:0007669"/>
    <property type="project" value="InterPro"/>
</dbReference>
<dbReference type="GO" id="GO:0016114">
    <property type="term" value="P:terpenoid biosynthetic process"/>
    <property type="evidence" value="ECO:0007669"/>
    <property type="project" value="InterPro"/>
</dbReference>
<keyword evidence="7" id="KW-0414">Isoprene biosynthesis</keyword>
<dbReference type="SUPFAM" id="SSF56014">
    <property type="entry name" value="Nitrite and sulphite reductase 4Fe-4S domain-like"/>
    <property type="match status" value="1"/>
</dbReference>
<dbReference type="InterPro" id="IPR058579">
    <property type="entry name" value="IspG_C"/>
</dbReference>
<gene>
    <name evidence="10" type="primary">ispG_18</name>
    <name evidence="10" type="ORF">SDC9_60087</name>
</gene>
<dbReference type="GO" id="GO:0051539">
    <property type="term" value="F:4 iron, 4 sulfur cluster binding"/>
    <property type="evidence" value="ECO:0007669"/>
    <property type="project" value="UniProtKB-KW"/>
</dbReference>
<feature type="domain" description="IspG C-terminal" evidence="9">
    <location>
        <begin position="354"/>
        <end position="442"/>
    </location>
</feature>
<dbReference type="HAMAP" id="MF_00159">
    <property type="entry name" value="IspG"/>
    <property type="match status" value="1"/>
</dbReference>
<comment type="cofactor">
    <cofactor evidence="1">
        <name>[4Fe-4S] cluster</name>
        <dbReference type="ChEBI" id="CHEBI:49883"/>
    </cofactor>
</comment>
<dbReference type="InterPro" id="IPR004588">
    <property type="entry name" value="IspG_bac-typ"/>
</dbReference>
<dbReference type="EMBL" id="VSSQ01002164">
    <property type="protein sequence ID" value="MPM13728.1"/>
    <property type="molecule type" value="Genomic_DNA"/>
</dbReference>
<dbReference type="PANTHER" id="PTHR30454">
    <property type="entry name" value="4-HYDROXY-3-METHYLBUT-2-EN-1-YL DIPHOSPHATE SYNTHASE"/>
    <property type="match status" value="1"/>
</dbReference>
<dbReference type="PANTHER" id="PTHR30454:SF0">
    <property type="entry name" value="4-HYDROXY-3-METHYLBUT-2-EN-1-YL DIPHOSPHATE SYNTHASE (FERREDOXIN), CHLOROPLASTIC"/>
    <property type="match status" value="1"/>
</dbReference>
<proteinExistence type="inferred from homology"/>
<dbReference type="Gene3D" id="3.20.20.20">
    <property type="entry name" value="Dihydropteroate synthase-like"/>
    <property type="match status" value="1"/>
</dbReference>
<dbReference type="InterPro" id="IPR017178">
    <property type="entry name" value="IspG_atypical"/>
</dbReference>
<organism evidence="10">
    <name type="scientific">bioreactor metagenome</name>
    <dbReference type="NCBI Taxonomy" id="1076179"/>
    <lineage>
        <taxon>unclassified sequences</taxon>
        <taxon>metagenomes</taxon>
        <taxon>ecological metagenomes</taxon>
    </lineage>
</organism>
<keyword evidence="2" id="KW-0004">4Fe-4S</keyword>
<evidence type="ECO:0000259" key="8">
    <source>
        <dbReference type="Pfam" id="PF04551"/>
    </source>
</evidence>
<keyword evidence="6" id="KW-0411">Iron-sulfur</keyword>
<keyword evidence="4 10" id="KW-0560">Oxidoreductase</keyword>
<reference evidence="10" key="1">
    <citation type="submission" date="2019-08" db="EMBL/GenBank/DDBJ databases">
        <authorList>
            <person name="Kucharzyk K."/>
            <person name="Murdoch R.W."/>
            <person name="Higgins S."/>
            <person name="Loffler F."/>
        </authorList>
    </citation>
    <scope>NUCLEOTIDE SEQUENCE</scope>
</reference>
<evidence type="ECO:0000256" key="4">
    <source>
        <dbReference type="ARBA" id="ARBA00023002"/>
    </source>
</evidence>
<evidence type="ECO:0000256" key="1">
    <source>
        <dbReference type="ARBA" id="ARBA00001966"/>
    </source>
</evidence>
<name>A0A644XD81_9ZZZZ</name>
<evidence type="ECO:0000256" key="5">
    <source>
        <dbReference type="ARBA" id="ARBA00023004"/>
    </source>
</evidence>
<evidence type="ECO:0000259" key="9">
    <source>
        <dbReference type="Pfam" id="PF26540"/>
    </source>
</evidence>
<dbReference type="InterPro" id="IPR045854">
    <property type="entry name" value="NO2/SO3_Rdtase_4Fe4S_sf"/>
</dbReference>